<evidence type="ECO:0000313" key="3">
    <source>
        <dbReference type="EMBL" id="PSL57348.1"/>
    </source>
</evidence>
<comment type="caution">
    <text evidence="3">The sequence shown here is derived from an EMBL/GenBank/DDBJ whole genome shotgun (WGS) entry which is preliminary data.</text>
</comment>
<organism evidence="3 4">
    <name type="scientific">Saccharothrix carnea</name>
    <dbReference type="NCBI Taxonomy" id="1280637"/>
    <lineage>
        <taxon>Bacteria</taxon>
        <taxon>Bacillati</taxon>
        <taxon>Actinomycetota</taxon>
        <taxon>Actinomycetes</taxon>
        <taxon>Pseudonocardiales</taxon>
        <taxon>Pseudonocardiaceae</taxon>
        <taxon>Saccharothrix</taxon>
    </lineage>
</organism>
<feature type="region of interest" description="Disordered" evidence="1">
    <location>
        <begin position="79"/>
        <end position="109"/>
    </location>
</feature>
<dbReference type="EMBL" id="PYAX01000002">
    <property type="protein sequence ID" value="PSL57348.1"/>
    <property type="molecule type" value="Genomic_DNA"/>
</dbReference>
<evidence type="ECO:0000259" key="2">
    <source>
        <dbReference type="Pfam" id="PF03976"/>
    </source>
</evidence>
<dbReference type="RefSeq" id="WP_342751456.1">
    <property type="nucleotide sequence ID" value="NZ_PYAX01000002.1"/>
</dbReference>
<dbReference type="PANTHER" id="PTHR34383:SF1">
    <property type="entry name" value="ADP-POLYPHOSPHATE PHOSPHOTRANSFERASE"/>
    <property type="match status" value="1"/>
</dbReference>
<sequence length="109" mass="12031">MFVHTDTAECPWYVVESDDKRRARVNMIAHLLSTLPYYEVEPPAFQLPARPASTGYHAPTCADLRPQPRGIAALSTKSCTGAADRPVRSTSFEPASAPAERGTWTAERR</sequence>
<name>A0A2P8IFV0_SACCR</name>
<protein>
    <submittedName>
        <fullName evidence="3">Polyphosphate kinase 2 PPK2</fullName>
    </submittedName>
</protein>
<dbReference type="Gene3D" id="3.40.50.300">
    <property type="entry name" value="P-loop containing nucleotide triphosphate hydrolases"/>
    <property type="match status" value="1"/>
</dbReference>
<dbReference type="GO" id="GO:0016301">
    <property type="term" value="F:kinase activity"/>
    <property type="evidence" value="ECO:0007669"/>
    <property type="project" value="UniProtKB-KW"/>
</dbReference>
<dbReference type="PANTHER" id="PTHR34383">
    <property type="entry name" value="POLYPHOSPHATE:AMP PHOSPHOTRANSFERASE-RELATED"/>
    <property type="match status" value="1"/>
</dbReference>
<dbReference type="InterPro" id="IPR022488">
    <property type="entry name" value="PPK2-related"/>
</dbReference>
<feature type="domain" description="Polyphosphate kinase-2-related" evidence="2">
    <location>
        <begin position="1"/>
        <end position="41"/>
    </location>
</feature>
<keyword evidence="3" id="KW-0418">Kinase</keyword>
<dbReference type="InterPro" id="IPR027417">
    <property type="entry name" value="P-loop_NTPase"/>
</dbReference>
<reference evidence="3 4" key="1">
    <citation type="submission" date="2018-03" db="EMBL/GenBank/DDBJ databases">
        <title>Genomic Encyclopedia of Type Strains, Phase III (KMG-III): the genomes of soil and plant-associated and newly described type strains.</title>
        <authorList>
            <person name="Whitman W."/>
        </authorList>
    </citation>
    <scope>NUCLEOTIDE SEQUENCE [LARGE SCALE GENOMIC DNA]</scope>
    <source>
        <strain evidence="3 4">CGMCC 4.7097</strain>
    </source>
</reference>
<proteinExistence type="predicted"/>
<gene>
    <name evidence="3" type="ORF">B0I31_102326</name>
</gene>
<evidence type="ECO:0000313" key="4">
    <source>
        <dbReference type="Proteomes" id="UP000241118"/>
    </source>
</evidence>
<keyword evidence="4" id="KW-1185">Reference proteome</keyword>
<dbReference type="Proteomes" id="UP000241118">
    <property type="component" value="Unassembled WGS sequence"/>
</dbReference>
<dbReference type="AlphaFoldDB" id="A0A2P8IFV0"/>
<keyword evidence="3" id="KW-0808">Transferase</keyword>
<accession>A0A2P8IFV0</accession>
<evidence type="ECO:0000256" key="1">
    <source>
        <dbReference type="SAM" id="MobiDB-lite"/>
    </source>
</evidence>
<dbReference type="Pfam" id="PF03976">
    <property type="entry name" value="PPK2"/>
    <property type="match status" value="1"/>
</dbReference>